<evidence type="ECO:0000313" key="14">
    <source>
        <dbReference type="Proteomes" id="UP000245119"/>
    </source>
</evidence>
<feature type="domain" description="Tyrosine-protein phosphatase" evidence="10">
    <location>
        <begin position="923"/>
        <end position="1145"/>
    </location>
</feature>
<dbReference type="InterPro" id="IPR003595">
    <property type="entry name" value="Tyr_Pase_cat"/>
</dbReference>
<keyword evidence="6 9" id="KW-1133">Transmembrane helix</keyword>
<name>A0A2T7NMG6_POMCA</name>
<evidence type="ECO:0000313" key="13">
    <source>
        <dbReference type="EMBL" id="PVD22370.1"/>
    </source>
</evidence>
<dbReference type="PROSITE" id="PS50055">
    <property type="entry name" value="TYR_PHOSPHATASE_PTP"/>
    <property type="match status" value="1"/>
</dbReference>
<dbReference type="SMART" id="SM00060">
    <property type="entry name" value="FN3"/>
    <property type="match status" value="5"/>
</dbReference>
<evidence type="ECO:0000256" key="2">
    <source>
        <dbReference type="ARBA" id="ARBA00022692"/>
    </source>
</evidence>
<feature type="domain" description="Fibronectin type-III" evidence="12">
    <location>
        <begin position="395"/>
        <end position="485"/>
    </location>
</feature>
<keyword evidence="7 9" id="KW-0472">Membrane</keyword>
<keyword evidence="14" id="KW-1185">Reference proteome</keyword>
<keyword evidence="8" id="KW-0325">Glycoprotein</keyword>
<evidence type="ECO:0000259" key="11">
    <source>
        <dbReference type="PROSITE" id="PS50056"/>
    </source>
</evidence>
<keyword evidence="4" id="KW-0378">Hydrolase</keyword>
<evidence type="ECO:0000256" key="3">
    <source>
        <dbReference type="ARBA" id="ARBA00022729"/>
    </source>
</evidence>
<dbReference type="InterPro" id="IPR003961">
    <property type="entry name" value="FN3_dom"/>
</dbReference>
<evidence type="ECO:0000256" key="4">
    <source>
        <dbReference type="ARBA" id="ARBA00022801"/>
    </source>
</evidence>
<dbReference type="OrthoDB" id="6058203at2759"/>
<dbReference type="Pfam" id="PF00041">
    <property type="entry name" value="fn3"/>
    <property type="match status" value="3"/>
</dbReference>
<evidence type="ECO:0000256" key="9">
    <source>
        <dbReference type="SAM" id="Phobius"/>
    </source>
</evidence>
<dbReference type="Pfam" id="PF23144">
    <property type="entry name" value="Fn3_PTPRU"/>
    <property type="match status" value="1"/>
</dbReference>
<dbReference type="Gene3D" id="3.90.190.10">
    <property type="entry name" value="Protein tyrosine phosphatase superfamily"/>
    <property type="match status" value="1"/>
</dbReference>
<keyword evidence="3" id="KW-0732">Signal</keyword>
<dbReference type="GO" id="GO:0016020">
    <property type="term" value="C:membrane"/>
    <property type="evidence" value="ECO:0007669"/>
    <property type="project" value="UniProtKB-SubCell"/>
</dbReference>
<dbReference type="SMART" id="SM00261">
    <property type="entry name" value="FU"/>
    <property type="match status" value="2"/>
</dbReference>
<evidence type="ECO:0000256" key="1">
    <source>
        <dbReference type="ARBA" id="ARBA00004479"/>
    </source>
</evidence>
<dbReference type="PROSITE" id="PS50853">
    <property type="entry name" value="FN3"/>
    <property type="match status" value="3"/>
</dbReference>
<dbReference type="Gene3D" id="2.60.40.10">
    <property type="entry name" value="Immunoglobulins"/>
    <property type="match status" value="5"/>
</dbReference>
<dbReference type="EMBL" id="PZQS01000011">
    <property type="protein sequence ID" value="PVD22370.1"/>
    <property type="molecule type" value="Genomic_DNA"/>
</dbReference>
<dbReference type="InterPro" id="IPR050713">
    <property type="entry name" value="RTP_Phos/Ushers"/>
</dbReference>
<feature type="domain" description="Fibronectin type-III" evidence="12">
    <location>
        <begin position="486"/>
        <end position="582"/>
    </location>
</feature>
<dbReference type="InterPro" id="IPR000242">
    <property type="entry name" value="PTP_cat"/>
</dbReference>
<dbReference type="InterPro" id="IPR057598">
    <property type="entry name" value="Fn3_PTPRU"/>
</dbReference>
<dbReference type="CDD" id="cd00063">
    <property type="entry name" value="FN3"/>
    <property type="match status" value="3"/>
</dbReference>
<gene>
    <name evidence="13" type="ORF">C0Q70_18180</name>
</gene>
<dbReference type="SUPFAM" id="SSF52799">
    <property type="entry name" value="(Phosphotyrosine protein) phosphatases II"/>
    <property type="match status" value="1"/>
</dbReference>
<reference evidence="13 14" key="1">
    <citation type="submission" date="2018-04" db="EMBL/GenBank/DDBJ databases">
        <title>The genome of golden apple snail Pomacea canaliculata provides insight into stress tolerance and invasive adaptation.</title>
        <authorList>
            <person name="Liu C."/>
            <person name="Liu B."/>
            <person name="Ren Y."/>
            <person name="Zhang Y."/>
            <person name="Wang H."/>
            <person name="Li S."/>
            <person name="Jiang F."/>
            <person name="Yin L."/>
            <person name="Zhang G."/>
            <person name="Qian W."/>
            <person name="Fan W."/>
        </authorList>
    </citation>
    <scope>NUCLEOTIDE SEQUENCE [LARGE SCALE GENOMIC DNA]</scope>
    <source>
        <strain evidence="13">SZHN2017</strain>
        <tissue evidence="13">Muscle</tissue>
    </source>
</reference>
<dbReference type="SMART" id="SM00404">
    <property type="entry name" value="PTPc_motif"/>
    <property type="match status" value="1"/>
</dbReference>
<feature type="domain" description="Fibronectin type-III" evidence="12">
    <location>
        <begin position="586"/>
        <end position="676"/>
    </location>
</feature>
<keyword evidence="5" id="KW-0904">Protein phosphatase</keyword>
<proteinExistence type="predicted"/>
<dbReference type="AlphaFoldDB" id="A0A2T7NMG6"/>
<dbReference type="InterPro" id="IPR029021">
    <property type="entry name" value="Prot-tyrosine_phosphatase-like"/>
</dbReference>
<dbReference type="STRING" id="400727.A0A2T7NMG6"/>
<dbReference type="InterPro" id="IPR009030">
    <property type="entry name" value="Growth_fac_rcpt_cys_sf"/>
</dbReference>
<dbReference type="Pfam" id="PF00102">
    <property type="entry name" value="Y_phosphatase"/>
    <property type="match status" value="1"/>
</dbReference>
<dbReference type="PANTHER" id="PTHR46957">
    <property type="entry name" value="CYTOKINE RECEPTOR"/>
    <property type="match status" value="1"/>
</dbReference>
<organism evidence="13 14">
    <name type="scientific">Pomacea canaliculata</name>
    <name type="common">Golden apple snail</name>
    <dbReference type="NCBI Taxonomy" id="400727"/>
    <lineage>
        <taxon>Eukaryota</taxon>
        <taxon>Metazoa</taxon>
        <taxon>Spiralia</taxon>
        <taxon>Lophotrochozoa</taxon>
        <taxon>Mollusca</taxon>
        <taxon>Gastropoda</taxon>
        <taxon>Caenogastropoda</taxon>
        <taxon>Architaenioglossa</taxon>
        <taxon>Ampullarioidea</taxon>
        <taxon>Ampullariidae</taxon>
        <taxon>Pomacea</taxon>
    </lineage>
</organism>
<protein>
    <submittedName>
        <fullName evidence="13">Uncharacterized protein</fullName>
    </submittedName>
</protein>
<keyword evidence="2 9" id="KW-0812">Transmembrane</keyword>
<evidence type="ECO:0000259" key="10">
    <source>
        <dbReference type="PROSITE" id="PS50055"/>
    </source>
</evidence>
<dbReference type="PANTHER" id="PTHR46957:SF3">
    <property type="entry name" value="CYTOKINE RECEPTOR"/>
    <property type="match status" value="1"/>
</dbReference>
<dbReference type="PROSITE" id="PS00383">
    <property type="entry name" value="TYR_PHOSPHATASE_1"/>
    <property type="match status" value="1"/>
</dbReference>
<comment type="caution">
    <text evidence="13">The sequence shown here is derived from an EMBL/GenBank/DDBJ whole genome shotgun (WGS) entry which is preliminary data.</text>
</comment>
<dbReference type="InterPro" id="IPR013783">
    <property type="entry name" value="Ig-like_fold"/>
</dbReference>
<accession>A0A2T7NMG6</accession>
<feature type="domain" description="Tyrosine specific protein phosphatases" evidence="11">
    <location>
        <begin position="1094"/>
        <end position="1141"/>
    </location>
</feature>
<evidence type="ECO:0000256" key="5">
    <source>
        <dbReference type="ARBA" id="ARBA00022912"/>
    </source>
</evidence>
<evidence type="ECO:0000256" key="8">
    <source>
        <dbReference type="ARBA" id="ARBA00023180"/>
    </source>
</evidence>
<dbReference type="PRINTS" id="PR00700">
    <property type="entry name" value="PRTYPHPHTASE"/>
</dbReference>
<dbReference type="InterPro" id="IPR000387">
    <property type="entry name" value="Tyr_Pase_dom"/>
</dbReference>
<evidence type="ECO:0000256" key="6">
    <source>
        <dbReference type="ARBA" id="ARBA00022989"/>
    </source>
</evidence>
<dbReference type="InterPro" id="IPR036116">
    <property type="entry name" value="FN3_sf"/>
</dbReference>
<evidence type="ECO:0000259" key="12">
    <source>
        <dbReference type="PROSITE" id="PS50853"/>
    </source>
</evidence>
<dbReference type="CDD" id="cd00047">
    <property type="entry name" value="PTPc"/>
    <property type="match status" value="1"/>
</dbReference>
<dbReference type="InterPro" id="IPR016130">
    <property type="entry name" value="Tyr_Pase_AS"/>
</dbReference>
<evidence type="ECO:0000256" key="7">
    <source>
        <dbReference type="ARBA" id="ARBA00023136"/>
    </source>
</evidence>
<dbReference type="PROSITE" id="PS50056">
    <property type="entry name" value="TYR_PHOSPHATASE_2"/>
    <property type="match status" value="1"/>
</dbReference>
<dbReference type="InterPro" id="IPR006212">
    <property type="entry name" value="Furin_repeat"/>
</dbReference>
<feature type="transmembrane region" description="Helical" evidence="9">
    <location>
        <begin position="819"/>
        <end position="845"/>
    </location>
</feature>
<sequence length="1168" mass="127876">MFLRAACSVQSPCGSCPPKTYCVTGTSNVCAACNQACKSCTSLGPQGCTECSDGYHWENGICVLCPAGTFGSGCSGMCHCLEPGACNATNGQCSGKCEKGYYLPPACVTECPNGSYGLDCLQKCHCLNDSVCEKALGFCPGGMCHPDWVSYGCSQRLPKLIDPPEVLFATCGYLTVEWRRWSAEIDIGDLPIKEYRLYKILDSVDPNITWSHVTTVQENVNVTQYVVNVTGLVRDASYKFRVDVHYSDNGKVVEKTSMGASSVSAMVPCTTTTTQAPVTIPIIVGTDIFTAMAYTNQPDGSLVVTWTMDPSLDRFLWNVSLSYQMTGIGDCSPVTGSPTTSINIDQKNTSFRLASPGSWRKYLFTLHAQGTGVISAVNGSKSVEAISAEVAPNASVSGIQTTALSKDSATLQWVSVPCANRGGTLLYYTVNLNTSGSLLHNTTTTTSFTFNGLTPFNRYQASVHYVNRVGAGPESDVFTFTTSEAVPGTMQIKELVPSETNITVIFDPPVPANGIILEYQISYSSNVTFVSPESLTINATSSEPAVIRRLTPYTVYYVKVRASTSAGAGPYSTVQQVRTLQARPFPPSTIRQNYQNNTCLGVTWVAPDQTTVAITGYTLTIVKSSIVVVTENIPPNETKYLRCGLDPGTAYTVSMVSNSGTGSGEAIERTFYTEQGIPRQPSPPRLVSINTTSAVIEIEPVTLTEGPLTGYQIEVEETQVSGRKKRVADVPGYVTAELSPQNVTEQRRFEIGDGQKYGGYVNKPLLPGQGYQVHYVVLSELNNVTKYSVSKLPQPFTTLTIQSPTTQAQLPVADSSLDIGVVIGIIVGIILLIILIICIILIVLWRRKHRNGFKPSYLELEKPSSKPAPPKQKDEYDPEKYWNQISSVRQSRYITYGRECLPDNQIPFAGIEPSVPASSRVTFFKEFKTLPHKSDQATMLQAQKFPDRNRFPHLLPCDQSLVPLRPDGHSMCPYINASFVSGYQRSNAYIAAQSPFDDRTAVDFWRLIQQWGVTTVVMVTNIVEDNIVKCTQFWPQSGKATIGGFQLELIDEDVYSDFTIRVVSVDDTTTRTGYKVRLYEFTSWPDHGVPDDPIPFLDMRYKVYRSHADDRSPILVHCGTGVARTGVFIAVDSLIEQYAVEGIINPGPSPRSYIYIPKPRVFVMVEGE</sequence>
<dbReference type="SUPFAM" id="SSF49265">
    <property type="entry name" value="Fibronectin type III"/>
    <property type="match status" value="3"/>
</dbReference>
<comment type="subcellular location">
    <subcellularLocation>
        <location evidence="1">Membrane</location>
        <topology evidence="1">Single-pass type I membrane protein</topology>
    </subcellularLocation>
</comment>
<dbReference type="GO" id="GO:0004725">
    <property type="term" value="F:protein tyrosine phosphatase activity"/>
    <property type="evidence" value="ECO:0007669"/>
    <property type="project" value="InterPro"/>
</dbReference>
<dbReference type="CDD" id="cd00064">
    <property type="entry name" value="FU"/>
    <property type="match status" value="1"/>
</dbReference>
<dbReference type="Gene3D" id="2.170.300.10">
    <property type="entry name" value="Tie2 ligand-binding domain superfamily"/>
    <property type="match status" value="1"/>
</dbReference>
<dbReference type="Proteomes" id="UP000245119">
    <property type="component" value="Linkage Group LG11"/>
</dbReference>
<dbReference type="SUPFAM" id="SSF57184">
    <property type="entry name" value="Growth factor receptor domain"/>
    <property type="match status" value="1"/>
</dbReference>
<dbReference type="SMART" id="SM00194">
    <property type="entry name" value="PTPc"/>
    <property type="match status" value="1"/>
</dbReference>